<evidence type="ECO:0000313" key="1">
    <source>
        <dbReference type="EMBL" id="PQP19705.1"/>
    </source>
</evidence>
<reference evidence="1 2" key="1">
    <citation type="submission" date="2018-02" db="EMBL/GenBank/DDBJ databases">
        <title>Draft genome sequencing of Burkholderia cepacia Y14-15.</title>
        <authorList>
            <person name="Zheng B.-X."/>
        </authorList>
    </citation>
    <scope>NUCLEOTIDE SEQUENCE [LARGE SCALE GENOMIC DNA]</scope>
    <source>
        <strain evidence="1 2">Y14-15</strain>
    </source>
</reference>
<comment type="caution">
    <text evidence="1">The sequence shown here is derived from an EMBL/GenBank/DDBJ whole genome shotgun (WGS) entry which is preliminary data.</text>
</comment>
<accession>A0A2S8IYC0</accession>
<organism evidence="1 2">
    <name type="scientific">Burkholderia cepacia</name>
    <name type="common">Pseudomonas cepacia</name>
    <dbReference type="NCBI Taxonomy" id="292"/>
    <lineage>
        <taxon>Bacteria</taxon>
        <taxon>Pseudomonadati</taxon>
        <taxon>Pseudomonadota</taxon>
        <taxon>Betaproteobacteria</taxon>
        <taxon>Burkholderiales</taxon>
        <taxon>Burkholderiaceae</taxon>
        <taxon>Burkholderia</taxon>
        <taxon>Burkholderia cepacia complex</taxon>
    </lineage>
</organism>
<proteinExistence type="predicted"/>
<dbReference type="Proteomes" id="UP000238206">
    <property type="component" value="Unassembled WGS sequence"/>
</dbReference>
<name>A0A2S8IYC0_BURCE</name>
<dbReference type="EMBL" id="PUIQ01000009">
    <property type="protein sequence ID" value="PQP19705.1"/>
    <property type="molecule type" value="Genomic_DNA"/>
</dbReference>
<protein>
    <submittedName>
        <fullName evidence="1">Uncharacterized protein</fullName>
    </submittedName>
</protein>
<dbReference type="AlphaFoldDB" id="A0A2S8IYC0"/>
<sequence length="170" mass="18114">MSFALNYDESQAARDQVDTDKALDGAATVGIIKRHVEALPPYQPLAILAGRVAREDRCDCGSHCCQGWKMTPEFAALTAVLAHAVAKEIPGLPVQEYRVAVVRRHFGARIDLDLVARRHGVGSASAAAHGSAIRKWVGAQESAGYTALSASLDAAGLIEQRSAYLYLQGA</sequence>
<evidence type="ECO:0000313" key="2">
    <source>
        <dbReference type="Proteomes" id="UP000238206"/>
    </source>
</evidence>
<gene>
    <name evidence="1" type="ORF">C5615_09695</name>
</gene>